<feature type="compositionally biased region" description="Polar residues" evidence="1">
    <location>
        <begin position="99"/>
        <end position="108"/>
    </location>
</feature>
<evidence type="ECO:0000313" key="2">
    <source>
        <dbReference type="EMBL" id="KAF2274594.1"/>
    </source>
</evidence>
<dbReference type="AlphaFoldDB" id="A0A6A6JEE6"/>
<feature type="region of interest" description="Disordered" evidence="1">
    <location>
        <begin position="85"/>
        <end position="108"/>
    </location>
</feature>
<protein>
    <submittedName>
        <fullName evidence="2">Uncharacterized protein</fullName>
    </submittedName>
</protein>
<organism evidence="2 3">
    <name type="scientific">Westerdykella ornata</name>
    <dbReference type="NCBI Taxonomy" id="318751"/>
    <lineage>
        <taxon>Eukaryota</taxon>
        <taxon>Fungi</taxon>
        <taxon>Dikarya</taxon>
        <taxon>Ascomycota</taxon>
        <taxon>Pezizomycotina</taxon>
        <taxon>Dothideomycetes</taxon>
        <taxon>Pleosporomycetidae</taxon>
        <taxon>Pleosporales</taxon>
        <taxon>Sporormiaceae</taxon>
        <taxon>Westerdykella</taxon>
    </lineage>
</organism>
<reference evidence="2" key="1">
    <citation type="journal article" date="2020" name="Stud. Mycol.">
        <title>101 Dothideomycetes genomes: a test case for predicting lifestyles and emergence of pathogens.</title>
        <authorList>
            <person name="Haridas S."/>
            <person name="Albert R."/>
            <person name="Binder M."/>
            <person name="Bloem J."/>
            <person name="Labutti K."/>
            <person name="Salamov A."/>
            <person name="Andreopoulos B."/>
            <person name="Baker S."/>
            <person name="Barry K."/>
            <person name="Bills G."/>
            <person name="Bluhm B."/>
            <person name="Cannon C."/>
            <person name="Castanera R."/>
            <person name="Culley D."/>
            <person name="Daum C."/>
            <person name="Ezra D."/>
            <person name="Gonzalez J."/>
            <person name="Henrissat B."/>
            <person name="Kuo A."/>
            <person name="Liang C."/>
            <person name="Lipzen A."/>
            <person name="Lutzoni F."/>
            <person name="Magnuson J."/>
            <person name="Mondo S."/>
            <person name="Nolan M."/>
            <person name="Ohm R."/>
            <person name="Pangilinan J."/>
            <person name="Park H.-J."/>
            <person name="Ramirez L."/>
            <person name="Alfaro M."/>
            <person name="Sun H."/>
            <person name="Tritt A."/>
            <person name="Yoshinaga Y."/>
            <person name="Zwiers L.-H."/>
            <person name="Turgeon B."/>
            <person name="Goodwin S."/>
            <person name="Spatafora J."/>
            <person name="Crous P."/>
            <person name="Grigoriev I."/>
        </authorList>
    </citation>
    <scope>NUCLEOTIDE SEQUENCE</scope>
    <source>
        <strain evidence="2">CBS 379.55</strain>
    </source>
</reference>
<evidence type="ECO:0000256" key="1">
    <source>
        <dbReference type="SAM" id="MobiDB-lite"/>
    </source>
</evidence>
<dbReference type="RefSeq" id="XP_033652133.1">
    <property type="nucleotide sequence ID" value="XM_033792904.1"/>
</dbReference>
<proteinExistence type="predicted"/>
<evidence type="ECO:0000313" key="3">
    <source>
        <dbReference type="Proteomes" id="UP000800097"/>
    </source>
</evidence>
<dbReference type="EMBL" id="ML986502">
    <property type="protein sequence ID" value="KAF2274594.1"/>
    <property type="molecule type" value="Genomic_DNA"/>
</dbReference>
<keyword evidence="3" id="KW-1185">Reference proteome</keyword>
<gene>
    <name evidence="2" type="ORF">EI97DRAFT_103562</name>
</gene>
<dbReference type="GeneID" id="54546079"/>
<sequence length="108" mass="11282">MLQRRSPCWGFTVRATLHLHARCSSESVDACSVGGGRARAALLLTVCSLVVLRSSNRERGAKEVGNQGPAAGQALCEAGKAKRVNLNHGRSAAPPRGSRTLSGSKDEG</sequence>
<dbReference type="Proteomes" id="UP000800097">
    <property type="component" value="Unassembled WGS sequence"/>
</dbReference>
<name>A0A6A6JEE6_WESOR</name>
<accession>A0A6A6JEE6</accession>